<dbReference type="InterPro" id="IPR032466">
    <property type="entry name" value="Metal_Hydrolase"/>
</dbReference>
<accession>A0ABT0RKE5</accession>
<feature type="signal peptide" evidence="1">
    <location>
        <begin position="1"/>
        <end position="21"/>
    </location>
</feature>
<keyword evidence="1" id="KW-0732">Signal</keyword>
<dbReference type="Gene3D" id="3.20.20.140">
    <property type="entry name" value="Metal-dependent hydrolases"/>
    <property type="match status" value="1"/>
</dbReference>
<evidence type="ECO:0000256" key="1">
    <source>
        <dbReference type="SAM" id="SignalP"/>
    </source>
</evidence>
<dbReference type="Gene3D" id="2.30.40.10">
    <property type="entry name" value="Urease, subunit C, domain 1"/>
    <property type="match status" value="2"/>
</dbReference>
<comment type="caution">
    <text evidence="3">The sequence shown here is derived from an EMBL/GenBank/DDBJ whole genome shotgun (WGS) entry which is preliminary data.</text>
</comment>
<reference evidence="3" key="1">
    <citation type="submission" date="2022-05" db="EMBL/GenBank/DDBJ databases">
        <authorList>
            <person name="Jo J.-H."/>
            <person name="Im W.-T."/>
        </authorList>
    </citation>
    <scope>NUCLEOTIDE SEQUENCE</scope>
    <source>
        <strain evidence="3">SE158</strain>
    </source>
</reference>
<dbReference type="InterPro" id="IPR006680">
    <property type="entry name" value="Amidohydro-rel"/>
</dbReference>
<dbReference type="PANTHER" id="PTHR43135:SF3">
    <property type="entry name" value="ALPHA-D-RIBOSE 1-METHYLPHOSPHONATE 5-TRIPHOSPHATE DIPHOSPHATASE"/>
    <property type="match status" value="1"/>
</dbReference>
<dbReference type="EMBL" id="JAMGBD010000001">
    <property type="protein sequence ID" value="MCL6683121.1"/>
    <property type="molecule type" value="Genomic_DNA"/>
</dbReference>
<evidence type="ECO:0000313" key="4">
    <source>
        <dbReference type="Proteomes" id="UP001165363"/>
    </source>
</evidence>
<name>A0ABT0RKE5_9SPHN</name>
<dbReference type="Proteomes" id="UP001165363">
    <property type="component" value="Unassembled WGS sequence"/>
</dbReference>
<dbReference type="Gene3D" id="3.30.110.90">
    <property type="entry name" value="Amidohydrolase"/>
    <property type="match status" value="1"/>
</dbReference>
<dbReference type="SUPFAM" id="SSF51338">
    <property type="entry name" value="Composite domain of metallo-dependent hydrolases"/>
    <property type="match status" value="1"/>
</dbReference>
<dbReference type="InterPro" id="IPR051781">
    <property type="entry name" value="Metallo-dep_Hydrolase"/>
</dbReference>
<dbReference type="Gene3D" id="3.40.50.10910">
    <property type="entry name" value="Amidohydrolase"/>
    <property type="match status" value="1"/>
</dbReference>
<organism evidence="3 4">
    <name type="scientific">Sphingomonas alba</name>
    <dbReference type="NCBI Taxonomy" id="2908208"/>
    <lineage>
        <taxon>Bacteria</taxon>
        <taxon>Pseudomonadati</taxon>
        <taxon>Pseudomonadota</taxon>
        <taxon>Alphaproteobacteria</taxon>
        <taxon>Sphingomonadales</taxon>
        <taxon>Sphingomonadaceae</taxon>
        <taxon>Sphingomonas</taxon>
    </lineage>
</organism>
<protein>
    <submittedName>
        <fullName evidence="3">Amidohydrolase family protein</fullName>
    </submittedName>
</protein>
<dbReference type="RefSeq" id="WP_249847064.1">
    <property type="nucleotide sequence ID" value="NZ_JAMGBD010000001.1"/>
</dbReference>
<sequence length="680" mass="71680">MSIRHLTLALGLTVAPAALLAAPVPKEQLMKPPADATHFVVVSTAGKHGDEYRWTLPDGSTAYRESILLRGLVFETDMVIHAGKDGMPDKVEVRGVTPSGDAGETFSVVDGLARWKSPVDEGQTTYKSPEYYVSNGGTFLSGDLQVAKLLAAGPKGLTLLPSGRGVMQEGPSLEVAGPKGTQKVSLRFMTGISQSPTPVWVDAKGQFFGSIGALSLLPAGYEGNQVAMQKVQDDAIAAMSPKIAAKFLTAEAKKPILFRNVKIYDALGKKFVPGQNVVVSDGKITMVGEMLPKLPAGARVIDGAGKTLVPGIWDSHMHVSDDFNLLSELALGVTSVRNPGGPMELEVSQAKRRAAGTLLGPEAFSSIIVDGKGPLSAQGSTTVSSPEEAIAAVHKIKDAGLTAVKFYTSMNPAWIKPAADEAHKLGLHVHGHIPAGMRTMDAINAGYDEITHIYFATMEAMPDEVVAKSNGLMRMLGPGKYFKDVDLNAEPMKSLIATMAAKKIAVDPTLVVVEGVLTAEAGKVGAPYTAYVGTLPPATERGFKSGPLPLPEGTTREDVTTSYRHMLDYVATMYRAGVPIVAGTDGSGLEIVHELELYVDAGLKPAEALTTATIDAARNVHADQRTGSITVGKEADLLLVDGDVEANIGNLHHVDKVVLDGALMDGDALRKEAGFSGRPK</sequence>
<dbReference type="Pfam" id="PF01979">
    <property type="entry name" value="Amidohydro_1"/>
    <property type="match status" value="1"/>
</dbReference>
<gene>
    <name evidence="3" type="ORF">LZ536_04270</name>
</gene>
<keyword evidence="4" id="KW-1185">Reference proteome</keyword>
<dbReference type="PANTHER" id="PTHR43135">
    <property type="entry name" value="ALPHA-D-RIBOSE 1-METHYLPHOSPHONATE 5-TRIPHOSPHATE DIPHOSPHATASE"/>
    <property type="match status" value="1"/>
</dbReference>
<dbReference type="SUPFAM" id="SSF51556">
    <property type="entry name" value="Metallo-dependent hydrolases"/>
    <property type="match status" value="1"/>
</dbReference>
<feature type="domain" description="Amidohydrolase-related" evidence="2">
    <location>
        <begin position="384"/>
        <end position="662"/>
    </location>
</feature>
<proteinExistence type="predicted"/>
<evidence type="ECO:0000259" key="2">
    <source>
        <dbReference type="Pfam" id="PF01979"/>
    </source>
</evidence>
<dbReference type="InterPro" id="IPR011059">
    <property type="entry name" value="Metal-dep_hydrolase_composite"/>
</dbReference>
<feature type="chain" id="PRO_5045405427" evidence="1">
    <location>
        <begin position="22"/>
        <end position="680"/>
    </location>
</feature>
<evidence type="ECO:0000313" key="3">
    <source>
        <dbReference type="EMBL" id="MCL6683121.1"/>
    </source>
</evidence>